<protein>
    <recommendedName>
        <fullName evidence="2">SGNH hydrolase-type esterase domain-containing protein</fullName>
    </recommendedName>
</protein>
<feature type="signal peptide" evidence="1">
    <location>
        <begin position="1"/>
        <end position="23"/>
    </location>
</feature>
<dbReference type="CDD" id="cd00229">
    <property type="entry name" value="SGNH_hydrolase"/>
    <property type="match status" value="1"/>
</dbReference>
<dbReference type="Pfam" id="PF13472">
    <property type="entry name" value="Lipase_GDSL_2"/>
    <property type="match status" value="1"/>
</dbReference>
<keyword evidence="1" id="KW-0732">Signal</keyword>
<feature type="chain" id="PRO_5012079356" description="SGNH hydrolase-type esterase domain-containing protein" evidence="1">
    <location>
        <begin position="24"/>
        <end position="401"/>
    </location>
</feature>
<dbReference type="InterPro" id="IPR013830">
    <property type="entry name" value="SGNH_hydro"/>
</dbReference>
<evidence type="ECO:0000313" key="4">
    <source>
        <dbReference type="Proteomes" id="UP000195386"/>
    </source>
</evidence>
<proteinExistence type="predicted"/>
<dbReference type="Gene3D" id="2.60.120.260">
    <property type="entry name" value="Galactose-binding domain-like"/>
    <property type="match status" value="1"/>
</dbReference>
<evidence type="ECO:0000313" key="3">
    <source>
        <dbReference type="EMBL" id="OUO02000.1"/>
    </source>
</evidence>
<accession>A0A1Y3Z2Z6</accession>
<comment type="caution">
    <text evidence="3">The sequence shown here is derived from an EMBL/GenBank/DDBJ whole genome shotgun (WGS) entry which is preliminary data.</text>
</comment>
<gene>
    <name evidence="3" type="ORF">B5F97_04205</name>
</gene>
<dbReference type="AlphaFoldDB" id="A0A1Y3Z2Z6"/>
<dbReference type="GO" id="GO:0004622">
    <property type="term" value="F:phosphatidylcholine lysophospholipase activity"/>
    <property type="evidence" value="ECO:0007669"/>
    <property type="project" value="TreeGrafter"/>
</dbReference>
<feature type="domain" description="SGNH hydrolase-type esterase" evidence="2">
    <location>
        <begin position="61"/>
        <end position="227"/>
    </location>
</feature>
<reference evidence="4" key="1">
    <citation type="submission" date="2017-04" db="EMBL/GenBank/DDBJ databases">
        <title>Function of individual gut microbiota members based on whole genome sequencing of pure cultures obtained from chicken caecum.</title>
        <authorList>
            <person name="Medvecky M."/>
            <person name="Cejkova D."/>
            <person name="Polansky O."/>
            <person name="Karasova D."/>
            <person name="Kubasova T."/>
            <person name="Cizek A."/>
            <person name="Rychlik I."/>
        </authorList>
    </citation>
    <scope>NUCLEOTIDE SEQUENCE [LARGE SCALE GENOMIC DNA]</scope>
    <source>
        <strain evidence="4">An43</strain>
    </source>
</reference>
<dbReference type="PANTHER" id="PTHR30383:SF28">
    <property type="entry name" value="LIPASE_ACYLHYDROLASE"/>
    <property type="match status" value="1"/>
</dbReference>
<dbReference type="Gene3D" id="3.40.50.1110">
    <property type="entry name" value="SGNH hydrolase"/>
    <property type="match status" value="1"/>
</dbReference>
<dbReference type="RefSeq" id="WP_087425540.1">
    <property type="nucleotide sequence ID" value="NZ_NFII01000003.1"/>
</dbReference>
<dbReference type="InterPro" id="IPR036514">
    <property type="entry name" value="SGNH_hydro_sf"/>
</dbReference>
<name>A0A1Y3Z2Z6_9BACE</name>
<dbReference type="InterPro" id="IPR051532">
    <property type="entry name" value="Ester_Hydrolysis_Enzymes"/>
</dbReference>
<dbReference type="EMBL" id="NFII01000003">
    <property type="protein sequence ID" value="OUO02000.1"/>
    <property type="molecule type" value="Genomic_DNA"/>
</dbReference>
<sequence length="401" mass="46066">MRKSLLFMLFSILFTGMGNKVIASTVLDTQQNRVKHYITQRGNLTNSFHKFTYEKKGCVAFLGGSITEMEGWRNMIQEDLRKRFPDTKFQFIDAGIGSTGSTPHAFRFENDVLKKGTPDLLFVEAAVNDHTNKFSPEDQVRGMEGIVQHARQINPYMDILMLHFIYAPFLKQLDKGIQPDVIMNHERVANHYYITSINLAQEIAERLKNKEFTWKEFGGTHPSQFGHTFYAKAIESLFDHEQQNMKAENLQAHYIPEKPLDKSSYLQGAFIDIKEATELNGFKYIESWTPESSVKAGTRKGFVQVPMLEAKEGDASFKLNFTGRAIGIFCVSGPNAGVLEYSIDGKPFRQMKTHTPWSNKVYLPWVYMFDKYLKPGQHTLIVRIKEGTRTECQIRNFVVNR</sequence>
<dbReference type="Proteomes" id="UP000195386">
    <property type="component" value="Unassembled WGS sequence"/>
</dbReference>
<dbReference type="SUPFAM" id="SSF52266">
    <property type="entry name" value="SGNH hydrolase"/>
    <property type="match status" value="1"/>
</dbReference>
<evidence type="ECO:0000259" key="2">
    <source>
        <dbReference type="Pfam" id="PF13472"/>
    </source>
</evidence>
<evidence type="ECO:0000256" key="1">
    <source>
        <dbReference type="SAM" id="SignalP"/>
    </source>
</evidence>
<dbReference type="PANTHER" id="PTHR30383">
    <property type="entry name" value="THIOESTERASE 1/PROTEASE 1/LYSOPHOSPHOLIPASE L1"/>
    <property type="match status" value="1"/>
</dbReference>
<organism evidence="3 4">
    <name type="scientific">Bacteroides clarus</name>
    <dbReference type="NCBI Taxonomy" id="626929"/>
    <lineage>
        <taxon>Bacteria</taxon>
        <taxon>Pseudomonadati</taxon>
        <taxon>Bacteroidota</taxon>
        <taxon>Bacteroidia</taxon>
        <taxon>Bacteroidales</taxon>
        <taxon>Bacteroidaceae</taxon>
        <taxon>Bacteroides</taxon>
    </lineage>
</organism>